<evidence type="ECO:0000313" key="1">
    <source>
        <dbReference type="EMBL" id="KAJ8650346.1"/>
    </source>
</evidence>
<dbReference type="Proteomes" id="UP001234297">
    <property type="component" value="Chromosome 1"/>
</dbReference>
<proteinExistence type="predicted"/>
<comment type="caution">
    <text evidence="1">The sequence shown here is derived from an EMBL/GenBank/DDBJ whole genome shotgun (WGS) entry which is preliminary data.</text>
</comment>
<protein>
    <submittedName>
        <fullName evidence="1">Uncharacterized protein</fullName>
    </submittedName>
</protein>
<organism evidence="1 2">
    <name type="scientific">Persea americana</name>
    <name type="common">Avocado</name>
    <dbReference type="NCBI Taxonomy" id="3435"/>
    <lineage>
        <taxon>Eukaryota</taxon>
        <taxon>Viridiplantae</taxon>
        <taxon>Streptophyta</taxon>
        <taxon>Embryophyta</taxon>
        <taxon>Tracheophyta</taxon>
        <taxon>Spermatophyta</taxon>
        <taxon>Magnoliopsida</taxon>
        <taxon>Magnoliidae</taxon>
        <taxon>Laurales</taxon>
        <taxon>Lauraceae</taxon>
        <taxon>Persea</taxon>
    </lineage>
</organism>
<sequence>MDPGVKGFAASDVKKRYMLTVMELLLGVVFLGWLFMWVMMPTKTYKQTWRVKLRADTNSTYIGPLGANLLTFTFPILFIAVLGCVYLHLRRKFDHYTESNSKAGHLDLCRRPVLIKGPLGIVSGLELAFFSMFIALLIWAISSFLYISFSSINSKTVKDGEHLWAARLHAAGLRLGLVGNIVCAFLFFPVARGSSILPLVGLTSEASIKYHIWLGHIVMALFTAHGLCYIIFWASTNQISQMLAWDKIGQANVPGELALICGLLMWVTSIPRFRRKMFELFYYTHHLYFLFLFFFVLHVGIAFFCYILPGVYLFLVDRCLRFLQSRCKVRLVSARVLPCEAVELNFSKNPGLTFTSPSMVFINVPSISSLQWHPFTVTSNSNMEPEKLSVVIKKEGSWSQKLYQVLSSPSSIDRLEVSLEGPYGPTSTHILRHDTLVMVSGGSGITPFISIFRELIYRSTSPSSPLPRILLITVFKNSSDLTMLDLLLPLSGTPSDISRLQFQLEAFITRDQEPTTLHPQNLLRTIWFKPNPTDAPVSAVLGPNSWLWLGAIISTSFVGFLLLLGILTRYYIYPIDHNTNMIFPYSGRSAFSILFVCVCIAATASTAVMWNKKEKAMEAKKIEHVEGQSPTSPYNADRELESLPHQSLVQATKVHFGARPNLQKMLLECDGSSVGVVVCGPRGMRHEVAAVCSSGLANHLHFESISFEKGEYLPISFMSDKVTIPAAAYGDGSFKDRRPLPKRGQIKSQMVANALHSIVSVFSRATLQQPQSNRKPYLREMGNTRHR</sequence>
<name>A0ACC2MY63_PERAE</name>
<reference evidence="1 2" key="1">
    <citation type="journal article" date="2022" name="Hortic Res">
        <title>A haplotype resolved chromosomal level avocado genome allows analysis of novel avocado genes.</title>
        <authorList>
            <person name="Nath O."/>
            <person name="Fletcher S.J."/>
            <person name="Hayward A."/>
            <person name="Shaw L.M."/>
            <person name="Masouleh A.K."/>
            <person name="Furtado A."/>
            <person name="Henry R.J."/>
            <person name="Mitter N."/>
        </authorList>
    </citation>
    <scope>NUCLEOTIDE SEQUENCE [LARGE SCALE GENOMIC DNA]</scope>
    <source>
        <strain evidence="2">cv. Hass</strain>
    </source>
</reference>
<evidence type="ECO:0000313" key="2">
    <source>
        <dbReference type="Proteomes" id="UP001234297"/>
    </source>
</evidence>
<accession>A0ACC2MY63</accession>
<keyword evidence="2" id="KW-1185">Reference proteome</keyword>
<gene>
    <name evidence="1" type="ORF">MRB53_003369</name>
</gene>
<dbReference type="EMBL" id="CM056809">
    <property type="protein sequence ID" value="KAJ8650346.1"/>
    <property type="molecule type" value="Genomic_DNA"/>
</dbReference>